<evidence type="ECO:0000313" key="3">
    <source>
        <dbReference type="Proteomes" id="UP000266841"/>
    </source>
</evidence>
<name>K0R7W9_THAOC</name>
<feature type="region of interest" description="Disordered" evidence="1">
    <location>
        <begin position="189"/>
        <end position="296"/>
    </location>
</feature>
<organism evidence="2 3">
    <name type="scientific">Thalassiosira oceanica</name>
    <name type="common">Marine diatom</name>
    <dbReference type="NCBI Taxonomy" id="159749"/>
    <lineage>
        <taxon>Eukaryota</taxon>
        <taxon>Sar</taxon>
        <taxon>Stramenopiles</taxon>
        <taxon>Ochrophyta</taxon>
        <taxon>Bacillariophyta</taxon>
        <taxon>Coscinodiscophyceae</taxon>
        <taxon>Thalassiosirophycidae</taxon>
        <taxon>Thalassiosirales</taxon>
        <taxon>Thalassiosiraceae</taxon>
        <taxon>Thalassiosira</taxon>
    </lineage>
</organism>
<reference evidence="2 3" key="1">
    <citation type="journal article" date="2012" name="Genome Biol.">
        <title>Genome and low-iron response of an oceanic diatom adapted to chronic iron limitation.</title>
        <authorList>
            <person name="Lommer M."/>
            <person name="Specht M."/>
            <person name="Roy A.S."/>
            <person name="Kraemer L."/>
            <person name="Andreson R."/>
            <person name="Gutowska M.A."/>
            <person name="Wolf J."/>
            <person name="Bergner S.V."/>
            <person name="Schilhabel M.B."/>
            <person name="Klostermeier U.C."/>
            <person name="Beiko R.G."/>
            <person name="Rosenstiel P."/>
            <person name="Hippler M."/>
            <person name="Laroche J."/>
        </authorList>
    </citation>
    <scope>NUCLEOTIDE SEQUENCE [LARGE SCALE GENOMIC DNA]</scope>
    <source>
        <strain evidence="2 3">CCMP1005</strain>
    </source>
</reference>
<keyword evidence="3" id="KW-1185">Reference proteome</keyword>
<gene>
    <name evidence="2" type="ORF">THAOC_32094</name>
</gene>
<dbReference type="Proteomes" id="UP000266841">
    <property type="component" value="Unassembled WGS sequence"/>
</dbReference>
<feature type="non-terminal residue" evidence="2">
    <location>
        <position position="1"/>
    </location>
</feature>
<proteinExistence type="predicted"/>
<feature type="compositionally biased region" description="Basic and acidic residues" evidence="1">
    <location>
        <begin position="256"/>
        <end position="268"/>
    </location>
</feature>
<evidence type="ECO:0000313" key="2">
    <source>
        <dbReference type="EMBL" id="EJK49065.1"/>
    </source>
</evidence>
<dbReference type="AlphaFoldDB" id="K0R7W9"/>
<feature type="compositionally biased region" description="Low complexity" evidence="1">
    <location>
        <begin position="274"/>
        <end position="286"/>
    </location>
</feature>
<dbReference type="EMBL" id="AGNL01045162">
    <property type="protein sequence ID" value="EJK49065.1"/>
    <property type="molecule type" value="Genomic_DNA"/>
</dbReference>
<sequence>VESPGDQGIPVDESLRLQGSGRPRRAAAATIGVPHPATSSHPPWSIAGGRKSNVIPLLPTTGEDIAVGTFLSSFMANKIVERSRLKRFGFRHFFRWLRRGGQNVLCKGLSETEASASHAVFVGRGRAPILQRSWLGRRPISAIRQQPRKNGQRTPMVEPCFTHRWKVFIYLGPTLEVVTATSFDPIVSRPEVSQSHPRTAGEASDPSLDPPRSSGDTGSVWIGSSVEEQGPPAPRLASAAGGTPITAPHVPAPPRRGSERCGARDSSKDHRRSIGAAGSATIGTSGEIKIQPRRPS</sequence>
<evidence type="ECO:0000256" key="1">
    <source>
        <dbReference type="SAM" id="MobiDB-lite"/>
    </source>
</evidence>
<protein>
    <submittedName>
        <fullName evidence="2">Uncharacterized protein</fullName>
    </submittedName>
</protein>
<comment type="caution">
    <text evidence="2">The sequence shown here is derived from an EMBL/GenBank/DDBJ whole genome shotgun (WGS) entry which is preliminary data.</text>
</comment>
<accession>K0R7W9</accession>
<feature type="region of interest" description="Disordered" evidence="1">
    <location>
        <begin position="1"/>
        <end position="25"/>
    </location>
</feature>